<gene>
    <name evidence="2" type="ORF">JTE90_001003</name>
</gene>
<dbReference type="EMBL" id="JAFNEN010001253">
    <property type="protein sequence ID" value="KAG8174326.1"/>
    <property type="molecule type" value="Genomic_DNA"/>
</dbReference>
<dbReference type="Proteomes" id="UP000827092">
    <property type="component" value="Unassembled WGS sequence"/>
</dbReference>
<keyword evidence="3" id="KW-1185">Reference proteome</keyword>
<dbReference type="AlphaFoldDB" id="A0AAV6TRS8"/>
<organism evidence="2 3">
    <name type="scientific">Oedothorax gibbosus</name>
    <dbReference type="NCBI Taxonomy" id="931172"/>
    <lineage>
        <taxon>Eukaryota</taxon>
        <taxon>Metazoa</taxon>
        <taxon>Ecdysozoa</taxon>
        <taxon>Arthropoda</taxon>
        <taxon>Chelicerata</taxon>
        <taxon>Arachnida</taxon>
        <taxon>Araneae</taxon>
        <taxon>Araneomorphae</taxon>
        <taxon>Entelegynae</taxon>
        <taxon>Araneoidea</taxon>
        <taxon>Linyphiidae</taxon>
        <taxon>Erigoninae</taxon>
        <taxon>Oedothorax</taxon>
    </lineage>
</organism>
<evidence type="ECO:0000313" key="2">
    <source>
        <dbReference type="EMBL" id="KAG8174326.1"/>
    </source>
</evidence>
<sequence>MRRRIGDCNSRDGESKHQGLMDIIPRPRRPPSTQETPGTKTRREERAQEDTPKDTHAAQGNKHNRPTTQPAPQKKGQEHPGA</sequence>
<feature type="compositionally biased region" description="Basic and acidic residues" evidence="1">
    <location>
        <begin position="41"/>
        <end position="56"/>
    </location>
</feature>
<proteinExistence type="predicted"/>
<name>A0AAV6TRS8_9ARAC</name>
<reference evidence="2 3" key="1">
    <citation type="journal article" date="2022" name="Nat. Ecol. Evol.">
        <title>A masculinizing supergene underlies an exaggerated male reproductive morph in a spider.</title>
        <authorList>
            <person name="Hendrickx F."/>
            <person name="De Corte Z."/>
            <person name="Sonet G."/>
            <person name="Van Belleghem S.M."/>
            <person name="Kostlbacher S."/>
            <person name="Vangestel C."/>
        </authorList>
    </citation>
    <scope>NUCLEOTIDE SEQUENCE [LARGE SCALE GENOMIC DNA]</scope>
    <source>
        <strain evidence="2">W744_W776</strain>
    </source>
</reference>
<accession>A0AAV6TRS8</accession>
<protein>
    <submittedName>
        <fullName evidence="2">Uncharacterized protein</fullName>
    </submittedName>
</protein>
<evidence type="ECO:0000313" key="3">
    <source>
        <dbReference type="Proteomes" id="UP000827092"/>
    </source>
</evidence>
<evidence type="ECO:0000256" key="1">
    <source>
        <dbReference type="SAM" id="MobiDB-lite"/>
    </source>
</evidence>
<comment type="caution">
    <text evidence="2">The sequence shown here is derived from an EMBL/GenBank/DDBJ whole genome shotgun (WGS) entry which is preliminary data.</text>
</comment>
<feature type="region of interest" description="Disordered" evidence="1">
    <location>
        <begin position="1"/>
        <end position="82"/>
    </location>
</feature>
<feature type="compositionally biased region" description="Basic and acidic residues" evidence="1">
    <location>
        <begin position="1"/>
        <end position="19"/>
    </location>
</feature>